<dbReference type="Pfam" id="PF01551">
    <property type="entry name" value="Peptidase_M23"/>
    <property type="match status" value="1"/>
</dbReference>
<dbReference type="RefSeq" id="WP_011443832.1">
    <property type="nucleotide sequence ID" value="NC_007794.1"/>
</dbReference>
<dbReference type="Proteomes" id="UP000009134">
    <property type="component" value="Chromosome"/>
</dbReference>
<name>Q2GC05_NOVAD</name>
<dbReference type="PANTHER" id="PTHR21666">
    <property type="entry name" value="PEPTIDASE-RELATED"/>
    <property type="match status" value="1"/>
</dbReference>
<evidence type="ECO:0000259" key="1">
    <source>
        <dbReference type="Pfam" id="PF01551"/>
    </source>
</evidence>
<reference evidence="3" key="1">
    <citation type="submission" date="2006-01" db="EMBL/GenBank/DDBJ databases">
        <title>Complete sequence of Novosphingobium aromaticivorans DSM 12444.</title>
        <authorList>
            <consortium name="US DOE Joint Genome Institute"/>
            <person name="Copeland A."/>
            <person name="Lucas S."/>
            <person name="Lapidus A."/>
            <person name="Barry K."/>
            <person name="Detter J.C."/>
            <person name="Glavina T."/>
            <person name="Hammon N."/>
            <person name="Israni S."/>
            <person name="Pitluck S."/>
            <person name="Chain P."/>
            <person name="Malfatti S."/>
            <person name="Shin M."/>
            <person name="Vergez L."/>
            <person name="Schmutz J."/>
            <person name="Larimer F."/>
            <person name="Land M."/>
            <person name="Kyrpides N."/>
            <person name="Ivanova N."/>
            <person name="Fredrickson J."/>
            <person name="Balkwill D."/>
            <person name="Romine M.F."/>
            <person name="Richardson P."/>
        </authorList>
    </citation>
    <scope>NUCLEOTIDE SEQUENCE [LARGE SCALE GENOMIC DNA]</scope>
    <source>
        <strain evidence="3">ATCC 700278 / DSM 12444 / CCUG 56034 / CIP 105152 / NBRC 16084 / F199</strain>
    </source>
</reference>
<dbReference type="EMBL" id="CP000248">
    <property type="protein sequence ID" value="ABD24618.1"/>
    <property type="molecule type" value="Genomic_DNA"/>
</dbReference>
<dbReference type="STRING" id="279238.Saro_0169"/>
<dbReference type="SUPFAM" id="SSF51261">
    <property type="entry name" value="Duplicated hybrid motif"/>
    <property type="match status" value="1"/>
</dbReference>
<protein>
    <submittedName>
        <fullName evidence="2">Peptidase M23B</fullName>
    </submittedName>
</protein>
<gene>
    <name evidence="2" type="ordered locus">Saro_0169</name>
</gene>
<accession>Q2GC05</accession>
<dbReference type="HOGENOM" id="CLU_029425_5_5_5"/>
<dbReference type="PANTHER" id="PTHR21666:SF285">
    <property type="entry name" value="M23 FAMILY METALLOPEPTIDASE"/>
    <property type="match status" value="1"/>
</dbReference>
<feature type="domain" description="M23ase beta-sheet core" evidence="1">
    <location>
        <begin position="174"/>
        <end position="271"/>
    </location>
</feature>
<dbReference type="InterPro" id="IPR016047">
    <property type="entry name" value="M23ase_b-sheet_dom"/>
</dbReference>
<evidence type="ECO:0000313" key="2">
    <source>
        <dbReference type="EMBL" id="ABD24618.1"/>
    </source>
</evidence>
<keyword evidence="3" id="KW-1185">Reference proteome</keyword>
<organism evidence="2 3">
    <name type="scientific">Novosphingobium aromaticivorans (strain ATCC 700278 / DSM 12444 / CCUG 56034 / CIP 105152 / NBRC 16084 / F199)</name>
    <dbReference type="NCBI Taxonomy" id="279238"/>
    <lineage>
        <taxon>Bacteria</taxon>
        <taxon>Pseudomonadati</taxon>
        <taxon>Pseudomonadota</taxon>
        <taxon>Alphaproteobacteria</taxon>
        <taxon>Sphingomonadales</taxon>
        <taxon>Sphingomonadaceae</taxon>
        <taxon>Novosphingobium</taxon>
    </lineage>
</organism>
<dbReference type="InterPro" id="IPR011055">
    <property type="entry name" value="Dup_hybrid_motif"/>
</dbReference>
<dbReference type="Gene3D" id="2.70.70.10">
    <property type="entry name" value="Glucose Permease (Domain IIA)"/>
    <property type="match status" value="1"/>
</dbReference>
<dbReference type="eggNOG" id="COG0739">
    <property type="taxonomic scope" value="Bacteria"/>
</dbReference>
<dbReference type="KEGG" id="nar:Saro_0169"/>
<dbReference type="AlphaFoldDB" id="Q2GC05"/>
<dbReference type="InterPro" id="IPR050570">
    <property type="entry name" value="Cell_wall_metabolism_enzyme"/>
</dbReference>
<evidence type="ECO:0000313" key="3">
    <source>
        <dbReference type="Proteomes" id="UP000009134"/>
    </source>
</evidence>
<sequence length="284" mass="29930">MIRRRDFLSSGIAATTVLLLGNTPLPPIIIDEGGQPTQGGWLRGRTSGVTGLALDGKGVAMGADGAFLIAFDRDAPPLARLVATVAGGQAVARDIVVATRAWQIEHVNVAKRPGAVPDEEFLRIRKGELARIAAARARRTGAEGWRQDFVRPAPGRFSGRFGAQRIYRGEPGSYHSGLDIAGGAGTAFIAPADGVVTLAAADSPFSLEGHLLMLDHGNGLNSAFLHCSALSVVEGETVRQGQVIGRIGSSGRATGPHLHWSIRWEESRLDPLLFLPQLVSAATL</sequence>
<dbReference type="GO" id="GO:0004222">
    <property type="term" value="F:metalloendopeptidase activity"/>
    <property type="evidence" value="ECO:0007669"/>
    <property type="project" value="TreeGrafter"/>
</dbReference>
<dbReference type="CDD" id="cd12797">
    <property type="entry name" value="M23_peptidase"/>
    <property type="match status" value="1"/>
</dbReference>
<proteinExistence type="predicted"/>